<dbReference type="PANTHER" id="PTHR24201">
    <property type="entry name" value="ANK_REP_REGION DOMAIN-CONTAINING PROTEIN"/>
    <property type="match status" value="1"/>
</dbReference>
<name>A0A4P9XI95_9FUNG</name>
<dbReference type="SMART" id="SM00248">
    <property type="entry name" value="ANK"/>
    <property type="match status" value="3"/>
</dbReference>
<gene>
    <name evidence="4" type="ORF">THASP1DRAFT_32753</name>
</gene>
<keyword evidence="1" id="KW-0677">Repeat</keyword>
<keyword evidence="5" id="KW-1185">Reference proteome</keyword>
<dbReference type="SUPFAM" id="SSF48403">
    <property type="entry name" value="Ankyrin repeat"/>
    <property type="match status" value="1"/>
</dbReference>
<evidence type="ECO:0000256" key="1">
    <source>
        <dbReference type="ARBA" id="ARBA00022737"/>
    </source>
</evidence>
<dbReference type="EMBL" id="KZ993140">
    <property type="protein sequence ID" value="RKP05403.1"/>
    <property type="molecule type" value="Genomic_DNA"/>
</dbReference>
<protein>
    <submittedName>
        <fullName evidence="4">Ankyrin repeat-containing domain protein</fullName>
    </submittedName>
</protein>
<organism evidence="4 5">
    <name type="scientific">Thamnocephalis sphaerospora</name>
    <dbReference type="NCBI Taxonomy" id="78915"/>
    <lineage>
        <taxon>Eukaryota</taxon>
        <taxon>Fungi</taxon>
        <taxon>Fungi incertae sedis</taxon>
        <taxon>Zoopagomycota</taxon>
        <taxon>Zoopagomycotina</taxon>
        <taxon>Zoopagomycetes</taxon>
        <taxon>Zoopagales</taxon>
        <taxon>Sigmoideomycetaceae</taxon>
        <taxon>Thamnocephalis</taxon>
    </lineage>
</organism>
<accession>A0A4P9XI95</accession>
<feature type="repeat" description="ANK" evidence="3">
    <location>
        <begin position="99"/>
        <end position="131"/>
    </location>
</feature>
<evidence type="ECO:0000256" key="2">
    <source>
        <dbReference type="ARBA" id="ARBA00023043"/>
    </source>
</evidence>
<sequence length="220" mass="22891">MASFPSPPVDLPAHHPGSANAQRVYRLAADETVVLNTMIMSAVGRGDITEVRNLLKNVLSVSTRGVGSTPLHIAAERGDVRIAQELLRVGYDVNVADHAGMTPLRLALQHGHLDLARLLQEAGGGISPQAVMNPVTEDELDALTSSMISNMGGGISSAPVAPLQMNAHDNRGTQSLFGVPHSPTNDDLSALMSLEQQLDTVRIAGSGPGAPNGPGSSGHH</sequence>
<dbReference type="PANTHER" id="PTHR24201:SF2">
    <property type="entry name" value="ANKYRIN REPEAT DOMAIN-CONTAINING PROTEIN 42"/>
    <property type="match status" value="1"/>
</dbReference>
<dbReference type="PROSITE" id="PS50297">
    <property type="entry name" value="ANK_REP_REGION"/>
    <property type="match status" value="2"/>
</dbReference>
<proteinExistence type="predicted"/>
<dbReference type="PROSITE" id="PS50088">
    <property type="entry name" value="ANK_REPEAT"/>
    <property type="match status" value="2"/>
</dbReference>
<dbReference type="Pfam" id="PF12796">
    <property type="entry name" value="Ank_2"/>
    <property type="match status" value="1"/>
</dbReference>
<dbReference type="InterPro" id="IPR002110">
    <property type="entry name" value="Ankyrin_rpt"/>
</dbReference>
<dbReference type="OrthoDB" id="194358at2759"/>
<reference evidence="5" key="1">
    <citation type="journal article" date="2018" name="Nat. Microbiol.">
        <title>Leveraging single-cell genomics to expand the fungal tree of life.</title>
        <authorList>
            <person name="Ahrendt S.R."/>
            <person name="Quandt C.A."/>
            <person name="Ciobanu D."/>
            <person name="Clum A."/>
            <person name="Salamov A."/>
            <person name="Andreopoulos B."/>
            <person name="Cheng J.F."/>
            <person name="Woyke T."/>
            <person name="Pelin A."/>
            <person name="Henrissat B."/>
            <person name="Reynolds N.K."/>
            <person name="Benny G.L."/>
            <person name="Smith M.E."/>
            <person name="James T.Y."/>
            <person name="Grigoriev I.V."/>
        </authorList>
    </citation>
    <scope>NUCLEOTIDE SEQUENCE [LARGE SCALE GENOMIC DNA]</scope>
    <source>
        <strain evidence="5">RSA 1356</strain>
    </source>
</reference>
<dbReference type="Gene3D" id="1.25.40.20">
    <property type="entry name" value="Ankyrin repeat-containing domain"/>
    <property type="match status" value="1"/>
</dbReference>
<dbReference type="InterPro" id="IPR050776">
    <property type="entry name" value="Ank_Repeat/CDKN_Inhibitor"/>
</dbReference>
<feature type="repeat" description="ANK" evidence="3">
    <location>
        <begin position="66"/>
        <end position="98"/>
    </location>
</feature>
<keyword evidence="2 3" id="KW-0040">ANK repeat</keyword>
<evidence type="ECO:0000313" key="5">
    <source>
        <dbReference type="Proteomes" id="UP000271241"/>
    </source>
</evidence>
<evidence type="ECO:0000256" key="3">
    <source>
        <dbReference type="PROSITE-ProRule" id="PRU00023"/>
    </source>
</evidence>
<dbReference type="Proteomes" id="UP000271241">
    <property type="component" value="Unassembled WGS sequence"/>
</dbReference>
<dbReference type="GO" id="GO:0005634">
    <property type="term" value="C:nucleus"/>
    <property type="evidence" value="ECO:0007669"/>
    <property type="project" value="TreeGrafter"/>
</dbReference>
<evidence type="ECO:0000313" key="4">
    <source>
        <dbReference type="EMBL" id="RKP05403.1"/>
    </source>
</evidence>
<dbReference type="InterPro" id="IPR036770">
    <property type="entry name" value="Ankyrin_rpt-contain_sf"/>
</dbReference>
<dbReference type="AlphaFoldDB" id="A0A4P9XI95"/>